<evidence type="ECO:0000313" key="7">
    <source>
        <dbReference type="Proteomes" id="UP000245429"/>
    </source>
</evidence>
<feature type="coiled-coil region" evidence="3">
    <location>
        <begin position="141"/>
        <end position="168"/>
    </location>
</feature>
<protein>
    <recommendedName>
        <fullName evidence="8">Resolvase/invertase-type recombinase catalytic domain-containing protein</fullName>
    </recommendedName>
</protein>
<dbReference type="AlphaFoldDB" id="A0A2U8QVH3"/>
<dbReference type="KEGG" id="fse:DI487_10270"/>
<dbReference type="InterPro" id="IPR038109">
    <property type="entry name" value="DNA_bind_recomb_sf"/>
</dbReference>
<proteinExistence type="predicted"/>
<dbReference type="CDD" id="cd00338">
    <property type="entry name" value="Ser_Recombinase"/>
    <property type="match status" value="1"/>
</dbReference>
<dbReference type="PANTHER" id="PTHR30461:SF2">
    <property type="entry name" value="SERINE RECOMBINASE PINE-RELATED"/>
    <property type="match status" value="1"/>
</dbReference>
<dbReference type="Pfam" id="PF07508">
    <property type="entry name" value="Recombinase"/>
    <property type="match status" value="1"/>
</dbReference>
<dbReference type="PROSITE" id="PS51736">
    <property type="entry name" value="RECOMBINASES_3"/>
    <property type="match status" value="1"/>
</dbReference>
<dbReference type="RefSeq" id="WP_109569557.1">
    <property type="nucleotide sequence ID" value="NZ_CP029463.1"/>
</dbReference>
<organism evidence="6 7">
    <name type="scientific">Flavobacterium sediminis</name>
    <dbReference type="NCBI Taxonomy" id="2201181"/>
    <lineage>
        <taxon>Bacteria</taxon>
        <taxon>Pseudomonadati</taxon>
        <taxon>Bacteroidota</taxon>
        <taxon>Flavobacteriia</taxon>
        <taxon>Flavobacteriales</taxon>
        <taxon>Flavobacteriaceae</taxon>
        <taxon>Flavobacterium</taxon>
    </lineage>
</organism>
<accession>A0A2U8QVH3</accession>
<feature type="coiled-coil region" evidence="3">
    <location>
        <begin position="387"/>
        <end position="450"/>
    </location>
</feature>
<keyword evidence="3" id="KW-0175">Coiled coil</keyword>
<reference evidence="6 7" key="1">
    <citation type="submission" date="2018-05" db="EMBL/GenBank/DDBJ databases">
        <title>Flavobacterium sp. MEBiC07310.</title>
        <authorList>
            <person name="Baek K."/>
        </authorList>
    </citation>
    <scope>NUCLEOTIDE SEQUENCE [LARGE SCALE GENOMIC DNA]</scope>
    <source>
        <strain evidence="6 7">MEBiC07310</strain>
    </source>
</reference>
<keyword evidence="1" id="KW-0238">DNA-binding</keyword>
<evidence type="ECO:0000313" key="6">
    <source>
        <dbReference type="EMBL" id="AWM14197.1"/>
    </source>
</evidence>
<dbReference type="OrthoDB" id="9815006at2"/>
<evidence type="ECO:0000256" key="3">
    <source>
        <dbReference type="SAM" id="Coils"/>
    </source>
</evidence>
<dbReference type="Gene3D" id="3.40.50.1390">
    <property type="entry name" value="Resolvase, N-terminal catalytic domain"/>
    <property type="match status" value="1"/>
</dbReference>
<dbReference type="InterPro" id="IPR011109">
    <property type="entry name" value="DNA_bind_recombinase_dom"/>
</dbReference>
<sequence>MSLDKFKKFQKEKIELVVSVKRIWGYTRVSSKEQSNNYSLTEQEQDLKLFAKKNDYELEQILGGSYESASGDFSRKEFKRLIDEVRKSKKRPFAIAIKFISRFSRTGDNAIGIVQELVEKMGVHLIETSTGLTTENEFDRLEVYKKLLEAKKENLDRLEKTLPGMKALLKDGNWLGKVPRGYTLRGRKVTDYSKLQEHQEILINEEGELLKKAWKWKLMGERDFVIMEKLENLGLKISKQSLSNMWRKPFYCGVIVNALLDEPAKGKWKPIVSETDFWKIQEELDKNKVNSKKEFIKSKVHNKRPLTGFLRCECGEPLTSYEVNKKKLHYYKCQKCKEVSFNAITTTKSKSKGLNNLFEDLLANYTLNNQFIEPLKLQLKKLFDTMNNEGLQELKSLEAKKVEVEKNLENLELRNISNLDFSQVTYKNFKNKFKSELELINEKIEDASQKISNHKNFIDKSIAILQNTSKIWSEGDIENKIRIQKLVFPEGLSIKAKNRQYLTNKVNQLFVLVSSIKGLSGEIGNEKVGDDADLSPLVAGTGLEPVTLLT</sequence>
<dbReference type="InterPro" id="IPR050639">
    <property type="entry name" value="SSR_resolvase"/>
</dbReference>
<dbReference type="GO" id="GO:0003677">
    <property type="term" value="F:DNA binding"/>
    <property type="evidence" value="ECO:0007669"/>
    <property type="project" value="UniProtKB-KW"/>
</dbReference>
<dbReference type="EMBL" id="CP029463">
    <property type="protein sequence ID" value="AWM14197.1"/>
    <property type="molecule type" value="Genomic_DNA"/>
</dbReference>
<keyword evidence="7" id="KW-1185">Reference proteome</keyword>
<dbReference type="GO" id="GO:0000150">
    <property type="term" value="F:DNA strand exchange activity"/>
    <property type="evidence" value="ECO:0007669"/>
    <property type="project" value="InterPro"/>
</dbReference>
<feature type="domain" description="Recombinase" evidence="5">
    <location>
        <begin position="179"/>
        <end position="290"/>
    </location>
</feature>
<evidence type="ECO:0008006" key="8">
    <source>
        <dbReference type="Google" id="ProtNLM"/>
    </source>
</evidence>
<feature type="domain" description="Resolvase/invertase-type recombinase catalytic" evidence="4">
    <location>
        <begin position="22"/>
        <end position="172"/>
    </location>
</feature>
<dbReference type="PANTHER" id="PTHR30461">
    <property type="entry name" value="DNA-INVERTASE FROM LAMBDOID PROPHAGE"/>
    <property type="match status" value="1"/>
</dbReference>
<dbReference type="Pfam" id="PF00239">
    <property type="entry name" value="Resolvase"/>
    <property type="match status" value="1"/>
</dbReference>
<evidence type="ECO:0000256" key="1">
    <source>
        <dbReference type="ARBA" id="ARBA00023125"/>
    </source>
</evidence>
<dbReference type="PROSITE" id="PS51737">
    <property type="entry name" value="RECOMBINASE_DNA_BIND"/>
    <property type="match status" value="1"/>
</dbReference>
<dbReference type="SMART" id="SM00857">
    <property type="entry name" value="Resolvase"/>
    <property type="match status" value="1"/>
</dbReference>
<evidence type="ECO:0000259" key="5">
    <source>
        <dbReference type="PROSITE" id="PS51737"/>
    </source>
</evidence>
<evidence type="ECO:0000256" key="2">
    <source>
        <dbReference type="ARBA" id="ARBA00023172"/>
    </source>
</evidence>
<dbReference type="InterPro" id="IPR006119">
    <property type="entry name" value="Resolv_N"/>
</dbReference>
<gene>
    <name evidence="6" type="ORF">DI487_10270</name>
</gene>
<dbReference type="Proteomes" id="UP000245429">
    <property type="component" value="Chromosome"/>
</dbReference>
<name>A0A2U8QVH3_9FLAO</name>
<evidence type="ECO:0000259" key="4">
    <source>
        <dbReference type="PROSITE" id="PS51736"/>
    </source>
</evidence>
<keyword evidence="2" id="KW-0233">DNA recombination</keyword>
<dbReference type="SUPFAM" id="SSF53041">
    <property type="entry name" value="Resolvase-like"/>
    <property type="match status" value="1"/>
</dbReference>
<dbReference type="Gene3D" id="3.90.1750.20">
    <property type="entry name" value="Putative Large Serine Recombinase, Chain B, Domain 2"/>
    <property type="match status" value="1"/>
</dbReference>
<dbReference type="InterPro" id="IPR036162">
    <property type="entry name" value="Resolvase-like_N_sf"/>
</dbReference>